<dbReference type="Gene3D" id="1.10.4030.10">
    <property type="entry name" value="Porin chaperone SurA, peptide-binding domain"/>
    <property type="match status" value="1"/>
</dbReference>
<dbReference type="Pfam" id="PF13145">
    <property type="entry name" value="Rotamase_2"/>
    <property type="match status" value="1"/>
</dbReference>
<keyword evidence="5 12" id="KW-1133">Transmembrane helix</keyword>
<evidence type="ECO:0000256" key="5">
    <source>
        <dbReference type="ARBA" id="ARBA00022989"/>
    </source>
</evidence>
<dbReference type="InterPro" id="IPR000297">
    <property type="entry name" value="PPIase_PpiC"/>
</dbReference>
<dbReference type="NCBIfam" id="NF008054">
    <property type="entry name" value="PRK10788.1"/>
    <property type="match status" value="1"/>
</dbReference>
<dbReference type="Pfam" id="PF13624">
    <property type="entry name" value="SurA_N_3"/>
    <property type="match status" value="1"/>
</dbReference>
<evidence type="ECO:0000256" key="6">
    <source>
        <dbReference type="ARBA" id="ARBA00023136"/>
    </source>
</evidence>
<evidence type="ECO:0000256" key="10">
    <source>
        <dbReference type="ARBA" id="ARBA00042775"/>
    </source>
</evidence>
<keyword evidence="11" id="KW-0697">Rotamase</keyword>
<dbReference type="PANTHER" id="PTHR47529">
    <property type="entry name" value="PEPTIDYL-PROLYL CIS-TRANS ISOMERASE D"/>
    <property type="match status" value="1"/>
</dbReference>
<evidence type="ECO:0000256" key="1">
    <source>
        <dbReference type="ARBA" id="ARBA00004382"/>
    </source>
</evidence>
<keyword evidence="2" id="KW-1003">Cell membrane</keyword>
<evidence type="ECO:0000256" key="12">
    <source>
        <dbReference type="SAM" id="Phobius"/>
    </source>
</evidence>
<dbReference type="SUPFAM" id="SSF109998">
    <property type="entry name" value="Triger factor/SurA peptide-binding domain-like"/>
    <property type="match status" value="1"/>
</dbReference>
<dbReference type="Proteomes" id="UP000502608">
    <property type="component" value="Chromosome"/>
</dbReference>
<dbReference type="EMBL" id="CP050313">
    <property type="protein sequence ID" value="QIR14169.1"/>
    <property type="molecule type" value="Genomic_DNA"/>
</dbReference>
<evidence type="ECO:0000256" key="2">
    <source>
        <dbReference type="ARBA" id="ARBA00022475"/>
    </source>
</evidence>
<dbReference type="PROSITE" id="PS50198">
    <property type="entry name" value="PPIC_PPIASE_2"/>
    <property type="match status" value="1"/>
</dbReference>
<proteinExistence type="inferred from homology"/>
<keyword evidence="6 12" id="KW-0472">Membrane</keyword>
<protein>
    <recommendedName>
        <fullName evidence="9">Periplasmic chaperone PpiD</fullName>
    </recommendedName>
    <alternativeName>
        <fullName evidence="10">Periplasmic folding chaperone</fullName>
    </alternativeName>
</protein>
<keyword evidence="15" id="KW-1185">Reference proteome</keyword>
<dbReference type="GO" id="GO:0005886">
    <property type="term" value="C:plasma membrane"/>
    <property type="evidence" value="ECO:0007669"/>
    <property type="project" value="UniProtKB-SubCell"/>
</dbReference>
<accession>A0A6G9QJW5</accession>
<dbReference type="SUPFAM" id="SSF54534">
    <property type="entry name" value="FKBP-like"/>
    <property type="match status" value="1"/>
</dbReference>
<dbReference type="KEGG" id="saes:HBH39_06440"/>
<reference evidence="14 15" key="1">
    <citation type="submission" date="2020-03" db="EMBL/GenBank/DDBJ databases">
        <title>Complete genome sequence of Shewanella sp.</title>
        <authorList>
            <person name="Kim Y.-S."/>
            <person name="Kim S.-J."/>
            <person name="Jung H.-K."/>
            <person name="Kim K.-H."/>
        </authorList>
    </citation>
    <scope>NUCLEOTIDE SEQUENCE [LARGE SCALE GENOMIC DNA]</scope>
    <source>
        <strain evidence="14 15">PN3F2</strain>
    </source>
</reference>
<evidence type="ECO:0000256" key="9">
    <source>
        <dbReference type="ARBA" id="ARBA00040743"/>
    </source>
</evidence>
<dbReference type="PANTHER" id="PTHR47529:SF1">
    <property type="entry name" value="PERIPLASMIC CHAPERONE PPID"/>
    <property type="match status" value="1"/>
</dbReference>
<evidence type="ECO:0000256" key="8">
    <source>
        <dbReference type="ARBA" id="ARBA00038408"/>
    </source>
</evidence>
<dbReference type="Gene3D" id="3.10.50.40">
    <property type="match status" value="1"/>
</dbReference>
<evidence type="ECO:0000256" key="11">
    <source>
        <dbReference type="PROSITE-ProRule" id="PRU00278"/>
    </source>
</evidence>
<dbReference type="RefSeq" id="WP_167676657.1">
    <property type="nucleotide sequence ID" value="NZ_CP050313.1"/>
</dbReference>
<dbReference type="GO" id="GO:0003755">
    <property type="term" value="F:peptidyl-prolyl cis-trans isomerase activity"/>
    <property type="evidence" value="ECO:0007669"/>
    <property type="project" value="UniProtKB-KW"/>
</dbReference>
<organism evidence="14 15">
    <name type="scientific">Shewanella aestuarii</name>
    <dbReference type="NCBI Taxonomy" id="1028752"/>
    <lineage>
        <taxon>Bacteria</taxon>
        <taxon>Pseudomonadati</taxon>
        <taxon>Pseudomonadota</taxon>
        <taxon>Gammaproteobacteria</taxon>
        <taxon>Alteromonadales</taxon>
        <taxon>Shewanellaceae</taxon>
        <taxon>Shewanella</taxon>
    </lineage>
</organism>
<comment type="subcellular location">
    <subcellularLocation>
        <location evidence="1">Cell inner membrane</location>
        <topology evidence="1">Single-pass type II membrane protein</topology>
        <orientation evidence="1">Periplasmic side</orientation>
    </subcellularLocation>
</comment>
<keyword evidence="11 14" id="KW-0413">Isomerase</keyword>
<evidence type="ECO:0000259" key="13">
    <source>
        <dbReference type="PROSITE" id="PS50198"/>
    </source>
</evidence>
<sequence length="624" mass="68385">MLEKIREGSQGVIAKSILVLVILSFAFTGVSSYLSSNTGAAAAIVNGTEISAAELEQAFQNERASLEQQYGEMFAALSADDTYMQSIKNSVLDRLVANVLVDQAAIDLGLRVSDEQIKQAIFAEPAFQTDGRFDNDRYQAVLRQLNYQPATFRDMMRVDMTRRQLLNALVGSEFVLDGEANQLAQVQSQTRDIRYVSVDATPFLAAASVTAEEAKTFYDTNLNQFKSPELISLEYVELDVADMAKGITTDDAEIKQYYDENQAQYKTPEKRLASHIYAASGDDAADQAKLEAISARLAEGEDFAELAKTESDDQFSAEQGGQIDWFEQGVMDPAFDQALFSLAKGEVSGVVKGEFGYHIIKLDDVQAGAIAPFADVKDKIVEQIQQKKALDIFYSLQTKLADTSYEIPDTLFDTAKAVNKEVQTTALFTRDNPPAKLDNPELLKAAFSDQVLNSGMNSDVIELAPNHVVVIRVKEHQEAGTMSFDKVEAQIMQRLKQDKAQEAAREKAATYMAQFKAGDFSLTDAEIVTVAKLDRYNQDVNAAVTNKAFQMPAPEAGSVSIDTAAMGAGYAVVILDKVNTADNIDADLIQSLKDGLARQFSQADYRAVVESLKAKATIEYPVAE</sequence>
<evidence type="ECO:0000256" key="3">
    <source>
        <dbReference type="ARBA" id="ARBA00022519"/>
    </source>
</evidence>
<evidence type="ECO:0000256" key="4">
    <source>
        <dbReference type="ARBA" id="ARBA00022692"/>
    </source>
</evidence>
<evidence type="ECO:0000256" key="7">
    <source>
        <dbReference type="ARBA" id="ARBA00023186"/>
    </source>
</evidence>
<dbReference type="InterPro" id="IPR052029">
    <property type="entry name" value="PpiD_chaperone"/>
</dbReference>
<feature type="domain" description="PpiC" evidence="13">
    <location>
        <begin position="268"/>
        <end position="364"/>
    </location>
</feature>
<keyword evidence="7" id="KW-0143">Chaperone</keyword>
<feature type="transmembrane region" description="Helical" evidence="12">
    <location>
        <begin position="12"/>
        <end position="34"/>
    </location>
</feature>
<dbReference type="InterPro" id="IPR046357">
    <property type="entry name" value="PPIase_dom_sf"/>
</dbReference>
<dbReference type="AlphaFoldDB" id="A0A6G9QJW5"/>
<name>A0A6G9QJW5_9GAMM</name>
<keyword evidence="3" id="KW-0997">Cell inner membrane</keyword>
<dbReference type="InterPro" id="IPR027304">
    <property type="entry name" value="Trigger_fact/SurA_dom_sf"/>
</dbReference>
<comment type="similarity">
    <text evidence="8">Belongs to the PpiD chaperone family.</text>
</comment>
<gene>
    <name evidence="14" type="primary">ppiD</name>
    <name evidence="14" type="ORF">HBH39_06440</name>
</gene>
<evidence type="ECO:0000313" key="14">
    <source>
        <dbReference type="EMBL" id="QIR14169.1"/>
    </source>
</evidence>
<evidence type="ECO:0000313" key="15">
    <source>
        <dbReference type="Proteomes" id="UP000502608"/>
    </source>
</evidence>
<keyword evidence="4 12" id="KW-0812">Transmembrane</keyword>